<keyword evidence="2" id="KW-1185">Reference proteome</keyword>
<evidence type="ECO:0000313" key="1">
    <source>
        <dbReference type="EMBL" id="GIY52059.1"/>
    </source>
</evidence>
<proteinExistence type="predicted"/>
<name>A0AAV4U2T7_CAEEX</name>
<dbReference type="AlphaFoldDB" id="A0AAV4U2T7"/>
<accession>A0AAV4U2T7</accession>
<protein>
    <submittedName>
        <fullName evidence="1">Uncharacterized protein</fullName>
    </submittedName>
</protein>
<reference evidence="1 2" key="1">
    <citation type="submission" date="2021-06" db="EMBL/GenBank/DDBJ databases">
        <title>Caerostris extrusa draft genome.</title>
        <authorList>
            <person name="Kono N."/>
            <person name="Arakawa K."/>
        </authorList>
    </citation>
    <scope>NUCLEOTIDE SEQUENCE [LARGE SCALE GENOMIC DNA]</scope>
</reference>
<evidence type="ECO:0000313" key="2">
    <source>
        <dbReference type="Proteomes" id="UP001054945"/>
    </source>
</evidence>
<organism evidence="1 2">
    <name type="scientific">Caerostris extrusa</name>
    <name type="common">Bark spider</name>
    <name type="synonym">Caerostris bankana</name>
    <dbReference type="NCBI Taxonomy" id="172846"/>
    <lineage>
        <taxon>Eukaryota</taxon>
        <taxon>Metazoa</taxon>
        <taxon>Ecdysozoa</taxon>
        <taxon>Arthropoda</taxon>
        <taxon>Chelicerata</taxon>
        <taxon>Arachnida</taxon>
        <taxon>Araneae</taxon>
        <taxon>Araneomorphae</taxon>
        <taxon>Entelegynae</taxon>
        <taxon>Araneoidea</taxon>
        <taxon>Araneidae</taxon>
        <taxon>Caerostris</taxon>
    </lineage>
</organism>
<comment type="caution">
    <text evidence="1">The sequence shown here is derived from an EMBL/GenBank/DDBJ whole genome shotgun (WGS) entry which is preliminary data.</text>
</comment>
<dbReference type="EMBL" id="BPLR01012190">
    <property type="protein sequence ID" value="GIY52059.1"/>
    <property type="molecule type" value="Genomic_DNA"/>
</dbReference>
<gene>
    <name evidence="1" type="primary">AVEN_123845_1</name>
    <name evidence="1" type="ORF">CEXT_266551</name>
</gene>
<dbReference type="Proteomes" id="UP001054945">
    <property type="component" value="Unassembled WGS sequence"/>
</dbReference>
<sequence>MKLTISFMFLDGSDELIYNLMTRLAAASNLEWDKGPGSRFAKSSEQWPKVIASEMSNRLSVLVFAQRIPFYIRNQTSYVFIIDHREFFHSKGAAVQLAH</sequence>